<dbReference type="AlphaFoldDB" id="A0A7K1FRC5"/>
<dbReference type="InterPro" id="IPR014284">
    <property type="entry name" value="RNA_pol_sigma-70_dom"/>
</dbReference>
<dbReference type="Pfam" id="PF20239">
    <property type="entry name" value="DUF6596"/>
    <property type="match status" value="1"/>
</dbReference>
<evidence type="ECO:0000259" key="8">
    <source>
        <dbReference type="Pfam" id="PF20239"/>
    </source>
</evidence>
<evidence type="ECO:0000259" key="6">
    <source>
        <dbReference type="Pfam" id="PF04542"/>
    </source>
</evidence>
<dbReference type="InterPro" id="IPR036388">
    <property type="entry name" value="WH-like_DNA-bd_sf"/>
</dbReference>
<sequence>MHRSPPSGRSSCGRCCTRPRRTSSEPTPAVTDRRLEDLLRELAPQVLAAMLRRHAAGAGFDVCEDATQEALLAAATQWPAQGVPDNPRNWLVAVAGRRVIDEMRSENARRRREDAVHAGHPPAEMVAAAADAARAYDVDDSLRLLFLCAHPDLPEPGRVALTLRAVGGLTTAQIAAAHLVPEATMAQRISRAKQKLAGRRFELPAEADHRERLGTVLAVLYLVFNEGYSTSHGNALTAVDLSDEAIRLTRMLHTLLPSDPEVTGLLALMLLTDARRPARTGDDGEFVPLEEQDRTRWDRGRIAEGTALLDATFDRGSVGPYAVQAAIAALHDAADSTDVTDWPQILGLYAVLERIAPGPVVSLNKVVAVAQVRGERAALELLDTVAADPRLAGSHRPAAIRAHLLDRLGDPAAADAYRSAARGAGNLRERQYLLLKAAQVGRS</sequence>
<gene>
    <name evidence="9" type="ORF">GIS00_17805</name>
</gene>
<dbReference type="InterPro" id="IPR013325">
    <property type="entry name" value="RNA_pol_sigma_r2"/>
</dbReference>
<organism evidence="9 10">
    <name type="scientific">Nakamurella alba</name>
    <dbReference type="NCBI Taxonomy" id="2665158"/>
    <lineage>
        <taxon>Bacteria</taxon>
        <taxon>Bacillati</taxon>
        <taxon>Actinomycetota</taxon>
        <taxon>Actinomycetes</taxon>
        <taxon>Nakamurellales</taxon>
        <taxon>Nakamurellaceae</taxon>
        <taxon>Nakamurella</taxon>
    </lineage>
</organism>
<reference evidence="9 10" key="1">
    <citation type="submission" date="2019-11" db="EMBL/GenBank/DDBJ databases">
        <authorList>
            <person name="Jiang L.-Q."/>
        </authorList>
    </citation>
    <scope>NUCLEOTIDE SEQUENCE [LARGE SCALE GENOMIC DNA]</scope>
    <source>
        <strain evidence="9 10">YIM 132087</strain>
    </source>
</reference>
<dbReference type="Gene3D" id="1.10.1740.10">
    <property type="match status" value="1"/>
</dbReference>
<feature type="domain" description="RNA polymerase sigma factor 70 region 4 type 2" evidence="7">
    <location>
        <begin position="145"/>
        <end position="196"/>
    </location>
</feature>
<comment type="caution">
    <text evidence="9">The sequence shown here is derived from an EMBL/GenBank/DDBJ whole genome shotgun (WGS) entry which is preliminary data.</text>
</comment>
<feature type="region of interest" description="Disordered" evidence="5">
    <location>
        <begin position="1"/>
        <end position="30"/>
    </location>
</feature>
<dbReference type="Pfam" id="PF08281">
    <property type="entry name" value="Sigma70_r4_2"/>
    <property type="match status" value="1"/>
</dbReference>
<dbReference type="PANTHER" id="PTHR47756:SF2">
    <property type="entry name" value="BLL6612 PROTEIN"/>
    <property type="match status" value="1"/>
</dbReference>
<dbReference type="GO" id="GO:0003677">
    <property type="term" value="F:DNA binding"/>
    <property type="evidence" value="ECO:0007669"/>
    <property type="project" value="InterPro"/>
</dbReference>
<evidence type="ECO:0000256" key="5">
    <source>
        <dbReference type="SAM" id="MobiDB-lite"/>
    </source>
</evidence>
<evidence type="ECO:0000256" key="3">
    <source>
        <dbReference type="ARBA" id="ARBA00023082"/>
    </source>
</evidence>
<feature type="domain" description="RNA polymerase sigma-70 region 2" evidence="6">
    <location>
        <begin position="39"/>
        <end position="107"/>
    </location>
</feature>
<keyword evidence="4" id="KW-0804">Transcription</keyword>
<dbReference type="GO" id="GO:0016987">
    <property type="term" value="F:sigma factor activity"/>
    <property type="evidence" value="ECO:0007669"/>
    <property type="project" value="UniProtKB-KW"/>
</dbReference>
<dbReference type="InterPro" id="IPR013249">
    <property type="entry name" value="RNA_pol_sigma70_r4_t2"/>
</dbReference>
<proteinExistence type="inferred from homology"/>
<dbReference type="EMBL" id="WLYK01000007">
    <property type="protein sequence ID" value="MTD15793.1"/>
    <property type="molecule type" value="Genomic_DNA"/>
</dbReference>
<dbReference type="NCBIfam" id="TIGR02937">
    <property type="entry name" value="sigma70-ECF"/>
    <property type="match status" value="1"/>
</dbReference>
<dbReference type="SUPFAM" id="SSF88946">
    <property type="entry name" value="Sigma2 domain of RNA polymerase sigma factors"/>
    <property type="match status" value="1"/>
</dbReference>
<accession>A0A7K1FRC5</accession>
<evidence type="ECO:0000313" key="10">
    <source>
        <dbReference type="Proteomes" id="UP000460221"/>
    </source>
</evidence>
<dbReference type="Gene3D" id="1.10.10.10">
    <property type="entry name" value="Winged helix-like DNA-binding domain superfamily/Winged helix DNA-binding domain"/>
    <property type="match status" value="1"/>
</dbReference>
<dbReference type="SUPFAM" id="SSF88659">
    <property type="entry name" value="Sigma3 and sigma4 domains of RNA polymerase sigma factors"/>
    <property type="match status" value="1"/>
</dbReference>
<dbReference type="PANTHER" id="PTHR47756">
    <property type="entry name" value="BLL6612 PROTEIN-RELATED"/>
    <property type="match status" value="1"/>
</dbReference>
<keyword evidence="2" id="KW-0805">Transcription regulation</keyword>
<comment type="similarity">
    <text evidence="1">Belongs to the sigma-70 factor family. ECF subfamily.</text>
</comment>
<keyword evidence="10" id="KW-1185">Reference proteome</keyword>
<dbReference type="Pfam" id="PF04542">
    <property type="entry name" value="Sigma70_r2"/>
    <property type="match status" value="1"/>
</dbReference>
<evidence type="ECO:0000256" key="2">
    <source>
        <dbReference type="ARBA" id="ARBA00023015"/>
    </source>
</evidence>
<keyword evidence="3" id="KW-0731">Sigma factor</keyword>
<dbReference type="GO" id="GO:0006352">
    <property type="term" value="P:DNA-templated transcription initiation"/>
    <property type="evidence" value="ECO:0007669"/>
    <property type="project" value="InterPro"/>
</dbReference>
<dbReference type="InterPro" id="IPR007627">
    <property type="entry name" value="RNA_pol_sigma70_r2"/>
</dbReference>
<evidence type="ECO:0000256" key="4">
    <source>
        <dbReference type="ARBA" id="ARBA00023163"/>
    </source>
</evidence>
<dbReference type="InterPro" id="IPR046531">
    <property type="entry name" value="DUF6596"/>
</dbReference>
<evidence type="ECO:0000259" key="7">
    <source>
        <dbReference type="Pfam" id="PF08281"/>
    </source>
</evidence>
<evidence type="ECO:0000256" key="1">
    <source>
        <dbReference type="ARBA" id="ARBA00010641"/>
    </source>
</evidence>
<evidence type="ECO:0000313" key="9">
    <source>
        <dbReference type="EMBL" id="MTD15793.1"/>
    </source>
</evidence>
<name>A0A7K1FRC5_9ACTN</name>
<protein>
    <submittedName>
        <fullName evidence="9">Sigma-70 family RNA polymerase sigma factor</fullName>
    </submittedName>
</protein>
<feature type="domain" description="DUF6596" evidence="8">
    <location>
        <begin position="212"/>
        <end position="311"/>
    </location>
</feature>
<dbReference type="InterPro" id="IPR013324">
    <property type="entry name" value="RNA_pol_sigma_r3/r4-like"/>
</dbReference>
<feature type="compositionally biased region" description="Low complexity" evidence="5">
    <location>
        <begin position="1"/>
        <end position="12"/>
    </location>
</feature>
<dbReference type="Proteomes" id="UP000460221">
    <property type="component" value="Unassembled WGS sequence"/>
</dbReference>